<keyword evidence="2" id="KW-1133">Transmembrane helix</keyword>
<evidence type="ECO:0000313" key="4">
    <source>
        <dbReference type="Proteomes" id="UP000007882"/>
    </source>
</evidence>
<feature type="transmembrane region" description="Helical" evidence="2">
    <location>
        <begin position="123"/>
        <end position="142"/>
    </location>
</feature>
<dbReference type="EMBL" id="AP012319">
    <property type="protein sequence ID" value="BAL92480.1"/>
    <property type="molecule type" value="Genomic_DNA"/>
</dbReference>
<dbReference type="PATRIC" id="fig|512565.3.peg.7268"/>
<organism evidence="3 4">
    <name type="scientific">Actinoplanes missouriensis (strain ATCC 14538 / DSM 43046 / CBS 188.64 / JCM 3121 / NBRC 102363 / NCIMB 12654 / NRRL B-3342 / UNCC 431)</name>
    <dbReference type="NCBI Taxonomy" id="512565"/>
    <lineage>
        <taxon>Bacteria</taxon>
        <taxon>Bacillati</taxon>
        <taxon>Actinomycetota</taxon>
        <taxon>Actinomycetes</taxon>
        <taxon>Micromonosporales</taxon>
        <taxon>Micromonosporaceae</taxon>
        <taxon>Actinoplanes</taxon>
    </lineage>
</organism>
<feature type="compositionally biased region" description="Basic and acidic residues" evidence="1">
    <location>
        <begin position="16"/>
        <end position="32"/>
    </location>
</feature>
<evidence type="ECO:0000256" key="1">
    <source>
        <dbReference type="SAM" id="MobiDB-lite"/>
    </source>
</evidence>
<keyword evidence="4" id="KW-1185">Reference proteome</keyword>
<reference evidence="3 4" key="1">
    <citation type="submission" date="2012-02" db="EMBL/GenBank/DDBJ databases">
        <title>Complete genome sequence of Actinoplanes missouriensis 431 (= NBRC 102363).</title>
        <authorList>
            <person name="Ohnishi Y."/>
            <person name="Ishikawa J."/>
            <person name="Sekine M."/>
            <person name="Hosoyama A."/>
            <person name="Harada T."/>
            <person name="Narita H."/>
            <person name="Hata T."/>
            <person name="Konno Y."/>
            <person name="Tutikane K."/>
            <person name="Fujita N."/>
            <person name="Horinouchi S."/>
            <person name="Hayakawa M."/>
        </authorList>
    </citation>
    <scope>NUCLEOTIDE SEQUENCE [LARGE SCALE GENOMIC DNA]</scope>
    <source>
        <strain evidence="4">ATCC 14538 / DSM 43046 / CBS 188.64 / JCM 3121 / NBRC 102363 / NCIMB 12654 / NRRL B-3342 / UNCC 431</strain>
    </source>
</reference>
<keyword evidence="2" id="KW-0472">Membrane</keyword>
<evidence type="ECO:0000313" key="3">
    <source>
        <dbReference type="EMBL" id="BAL92480.1"/>
    </source>
</evidence>
<name>I0HHJ3_ACTM4</name>
<dbReference type="HOGENOM" id="CLU_079037_0_0_11"/>
<proteinExistence type="predicted"/>
<dbReference type="STRING" id="512565.AMIS_72600"/>
<keyword evidence="2" id="KW-0812">Transmembrane</keyword>
<dbReference type="Proteomes" id="UP000007882">
    <property type="component" value="Chromosome"/>
</dbReference>
<dbReference type="RefSeq" id="WP_014447365.1">
    <property type="nucleotide sequence ID" value="NC_017093.1"/>
</dbReference>
<protein>
    <recommendedName>
        <fullName evidence="5">DUF4190 domain-containing protein</fullName>
    </recommendedName>
</protein>
<feature type="region of interest" description="Disordered" evidence="1">
    <location>
        <begin position="1"/>
        <end position="93"/>
    </location>
</feature>
<dbReference type="KEGG" id="ams:AMIS_72600"/>
<dbReference type="eggNOG" id="ENOG5031TV2">
    <property type="taxonomic scope" value="Bacteria"/>
</dbReference>
<feature type="transmembrane region" description="Helical" evidence="2">
    <location>
        <begin position="98"/>
        <end position="117"/>
    </location>
</feature>
<feature type="compositionally biased region" description="Basic and acidic residues" evidence="1">
    <location>
        <begin position="62"/>
        <end position="80"/>
    </location>
</feature>
<feature type="compositionally biased region" description="Low complexity" evidence="1">
    <location>
        <begin position="52"/>
        <end position="61"/>
    </location>
</feature>
<feature type="transmembrane region" description="Helical" evidence="2">
    <location>
        <begin position="154"/>
        <end position="179"/>
    </location>
</feature>
<evidence type="ECO:0000256" key="2">
    <source>
        <dbReference type="SAM" id="Phobius"/>
    </source>
</evidence>
<dbReference type="AlphaFoldDB" id="I0HHJ3"/>
<gene>
    <name evidence="3" type="ordered locus">AMIS_72600</name>
</gene>
<sequence length="201" mass="21297">MRIPSFPRQTSADSTVEDRPTTTTTQRDDRLPHRSPVATRAGTVTPPRDETTTTIPATRTLPETRTESERAAAVTEERPPAGRATVDPQPVADRKPRASLMATAGLVLGVAGALLVLSGPLMGYGIGVAALGLLLSLGGLLATRKRHVAGKTDALIGMLLSLGAIVIGVLALTGSLNWLGTDMQPVNDLRQWLDAQFETRF</sequence>
<evidence type="ECO:0008006" key="5">
    <source>
        <dbReference type="Google" id="ProtNLM"/>
    </source>
</evidence>
<accession>I0HHJ3</accession>
<dbReference type="OrthoDB" id="3398893at2"/>